<dbReference type="PANTHER" id="PTHR32465">
    <property type="entry name" value="BARDET-BIEDL SYNDROME 2 PROTEIN"/>
    <property type="match status" value="1"/>
</dbReference>
<dbReference type="GO" id="GO:1905515">
    <property type="term" value="P:non-motile cilium assembly"/>
    <property type="evidence" value="ECO:0007669"/>
    <property type="project" value="InterPro"/>
</dbReference>
<dbReference type="InterPro" id="IPR029333">
    <property type="entry name" value="BBS2_GAE_dom"/>
</dbReference>
<dbReference type="InterPro" id="IPR036322">
    <property type="entry name" value="WD40_repeat_dom_sf"/>
</dbReference>
<evidence type="ECO:0008006" key="15">
    <source>
        <dbReference type="Google" id="ProtNLM"/>
    </source>
</evidence>
<evidence type="ECO:0000259" key="8">
    <source>
        <dbReference type="Pfam" id="PF14781"/>
    </source>
</evidence>
<feature type="domain" description="BBS2 GAE" evidence="9">
    <location>
        <begin position="396"/>
        <end position="484"/>
    </location>
</feature>
<dbReference type="Pfam" id="PF23350">
    <property type="entry name" value="BBS2_pf"/>
    <property type="match status" value="1"/>
</dbReference>
<accession>A0A9W7EMB4</accession>
<comment type="caution">
    <text evidence="13">The sequence shown here is derived from an EMBL/GenBank/DDBJ whole genome shotgun (WGS) entry which is preliminary data.</text>
</comment>
<evidence type="ECO:0000259" key="9">
    <source>
        <dbReference type="Pfam" id="PF14782"/>
    </source>
</evidence>
<feature type="domain" description="Ciliary BBSome complex subunit 2 N-terminal" evidence="8">
    <location>
        <begin position="20"/>
        <end position="120"/>
    </location>
</feature>
<dbReference type="Pfam" id="PF14783">
    <property type="entry name" value="BBS2_Mid"/>
    <property type="match status" value="1"/>
</dbReference>
<sequence>MLVPAFTIKLEDVIAHKLVTIGKYDGKHPSLTFGTNAGKVCIHSPHDHAIQNEGGAQGQTRTLNINKEITSLVAGRLDGTKEYDVLITGTQTNLFAYDVENNSDVFYKEVPDGINSCIFGKVQDVDVPLAIVGGNCSIQGFDFTGTEKFWTVTGDNVSALALCDAEEDGMNELLVGSDDFAIRIFQGEEVISEVTEAAKIAELCRIRMKKYGYALENGTIGVYDGASRVWRVKSKHQCMALESFDLDADGVPELISGWSNGSVNVRNESTGEVIYKDSFNSAIAGIVKSDYRCDGNENIIVCGSDGEVRGYLPSAVTESQGGGATSASAAVDNGKDSRLIEKLNQKKKVLMMELSNLEVQNIDLERAGGAGWGGGGGSSGNNLPSGTDVRHELLINYKKKCCELSIELTTDAVIASVVVIDTEGGIFETDTIIHKVSEETSQTKIELRPLKNIPSILAVQVHVGNRPTSTTLGVFDFNVVLPTFSNFVLNTKDMDGAPPKSSVNFSAGADFNSIVDWIEQSFILTDQLGVGAGGLQVKFTGFTPTGAGSKLWLQIKRDDKVKIKIGCDSMEVAATVIQDLGKYLRITELEAECNFPEEMASFSLVLNDVTEYHSTRTKLTADMADSSQRVKALVVRAEDARILQEMKLMRGIYSDLFNLNNELIGEYAKRSNNHQALLDALKKVNAMINRASNLRIGKAKAKVITECRKAIKKSKFDSLVGIINSGVAGR</sequence>
<dbReference type="InterPro" id="IPR029429">
    <property type="entry name" value="BBS2_Mid"/>
</dbReference>
<name>A0A9W7EMB4_9STRA</name>
<feature type="domain" description="BBS2 hairpin" evidence="12">
    <location>
        <begin position="596"/>
        <end position="693"/>
    </location>
</feature>
<evidence type="ECO:0000313" key="14">
    <source>
        <dbReference type="Proteomes" id="UP001165085"/>
    </source>
</evidence>
<evidence type="ECO:0000256" key="3">
    <source>
        <dbReference type="ARBA" id="ARBA00022490"/>
    </source>
</evidence>
<reference evidence="14" key="1">
    <citation type="journal article" date="2023" name="Commun. Biol.">
        <title>Genome analysis of Parmales, the sister group of diatoms, reveals the evolutionary specialization of diatoms from phago-mixotrophs to photoautotrophs.</title>
        <authorList>
            <person name="Ban H."/>
            <person name="Sato S."/>
            <person name="Yoshikawa S."/>
            <person name="Yamada K."/>
            <person name="Nakamura Y."/>
            <person name="Ichinomiya M."/>
            <person name="Sato N."/>
            <person name="Blanc-Mathieu R."/>
            <person name="Endo H."/>
            <person name="Kuwata A."/>
            <person name="Ogata H."/>
        </authorList>
    </citation>
    <scope>NUCLEOTIDE SEQUENCE [LARGE SCALE GENOMIC DNA]</scope>
    <source>
        <strain evidence="14">NIES 3701</strain>
    </source>
</reference>
<dbReference type="Pfam" id="PF14781">
    <property type="entry name" value="BBS2_N"/>
    <property type="match status" value="1"/>
</dbReference>
<evidence type="ECO:0000259" key="11">
    <source>
        <dbReference type="Pfam" id="PF23350"/>
    </source>
</evidence>
<feature type="domain" description="BBS2 platform" evidence="11">
    <location>
        <begin position="496"/>
        <end position="584"/>
    </location>
</feature>
<keyword evidence="14" id="KW-1185">Reference proteome</keyword>
<dbReference type="EMBL" id="BRXY01000285">
    <property type="protein sequence ID" value="GMH83792.1"/>
    <property type="molecule type" value="Genomic_DNA"/>
</dbReference>
<evidence type="ECO:0000256" key="7">
    <source>
        <dbReference type="SAM" id="Coils"/>
    </source>
</evidence>
<evidence type="ECO:0000259" key="10">
    <source>
        <dbReference type="Pfam" id="PF14783"/>
    </source>
</evidence>
<dbReference type="GO" id="GO:0031514">
    <property type="term" value="C:motile cilium"/>
    <property type="evidence" value="ECO:0007669"/>
    <property type="project" value="TreeGrafter"/>
</dbReference>
<feature type="domain" description="Ciliary BBSome complex subunit 2 middle region" evidence="10">
    <location>
        <begin position="159"/>
        <end position="266"/>
    </location>
</feature>
<evidence type="ECO:0000256" key="2">
    <source>
        <dbReference type="ARBA" id="ARBA00004245"/>
    </source>
</evidence>
<dbReference type="InterPro" id="IPR055380">
    <property type="entry name" value="BBS2_hp_dom"/>
</dbReference>
<keyword evidence="4" id="KW-0969">Cilium</keyword>
<dbReference type="InterPro" id="IPR015943">
    <property type="entry name" value="WD40/YVTN_repeat-like_dom_sf"/>
</dbReference>
<evidence type="ECO:0000256" key="4">
    <source>
        <dbReference type="ARBA" id="ARBA00023069"/>
    </source>
</evidence>
<organism evidence="13 14">
    <name type="scientific">Triparma strigata</name>
    <dbReference type="NCBI Taxonomy" id="1606541"/>
    <lineage>
        <taxon>Eukaryota</taxon>
        <taxon>Sar</taxon>
        <taxon>Stramenopiles</taxon>
        <taxon>Ochrophyta</taxon>
        <taxon>Bolidophyceae</taxon>
        <taxon>Parmales</taxon>
        <taxon>Triparmaceae</taxon>
        <taxon>Triparma</taxon>
    </lineage>
</organism>
<dbReference type="Proteomes" id="UP001165085">
    <property type="component" value="Unassembled WGS sequence"/>
</dbReference>
<evidence type="ECO:0000256" key="1">
    <source>
        <dbReference type="ARBA" id="ARBA00004138"/>
    </source>
</evidence>
<evidence type="ECO:0000256" key="6">
    <source>
        <dbReference type="ARBA" id="ARBA00023273"/>
    </source>
</evidence>
<evidence type="ECO:0000256" key="5">
    <source>
        <dbReference type="ARBA" id="ARBA00023212"/>
    </source>
</evidence>
<proteinExistence type="predicted"/>
<feature type="coiled-coil region" evidence="7">
    <location>
        <begin position="340"/>
        <end position="367"/>
    </location>
</feature>
<dbReference type="PANTHER" id="PTHR32465:SF0">
    <property type="entry name" value="BARDET-BIEDL SYNDROME 2 PROTEIN"/>
    <property type="match status" value="1"/>
</dbReference>
<dbReference type="Pfam" id="PF23353">
    <property type="entry name" value="BBS2_hp"/>
    <property type="match status" value="1"/>
</dbReference>
<keyword evidence="3" id="KW-0963">Cytoplasm</keyword>
<dbReference type="GO" id="GO:0016020">
    <property type="term" value="C:membrane"/>
    <property type="evidence" value="ECO:0007669"/>
    <property type="project" value="TreeGrafter"/>
</dbReference>
<evidence type="ECO:0000259" key="12">
    <source>
        <dbReference type="Pfam" id="PF23353"/>
    </source>
</evidence>
<dbReference type="Pfam" id="PF14782">
    <property type="entry name" value="BBS2_GAE"/>
    <property type="match status" value="1"/>
</dbReference>
<dbReference type="GO" id="GO:0036064">
    <property type="term" value="C:ciliary basal body"/>
    <property type="evidence" value="ECO:0007669"/>
    <property type="project" value="TreeGrafter"/>
</dbReference>
<dbReference type="OrthoDB" id="2120021at2759"/>
<keyword evidence="5" id="KW-0206">Cytoskeleton</keyword>
<gene>
    <name evidence="13" type="ORF">TrST_g4918</name>
</gene>
<dbReference type="InterPro" id="IPR016616">
    <property type="entry name" value="Bardet-Biedl_syndrome_2_prot"/>
</dbReference>
<evidence type="ECO:0000313" key="13">
    <source>
        <dbReference type="EMBL" id="GMH83792.1"/>
    </source>
</evidence>
<dbReference type="GO" id="GO:0034464">
    <property type="term" value="C:BBSome"/>
    <property type="evidence" value="ECO:0007669"/>
    <property type="project" value="InterPro"/>
</dbReference>
<dbReference type="PIRSF" id="PIRSF013684">
    <property type="entry name" value="BBS2"/>
    <property type="match status" value="1"/>
</dbReference>
<dbReference type="SUPFAM" id="SSF50978">
    <property type="entry name" value="WD40 repeat-like"/>
    <property type="match status" value="1"/>
</dbReference>
<keyword evidence="7" id="KW-0175">Coiled coil</keyword>
<keyword evidence="6" id="KW-0966">Cell projection</keyword>
<dbReference type="AlphaFoldDB" id="A0A9W7EMB4"/>
<comment type="subcellular location">
    <subcellularLocation>
        <location evidence="1">Cell projection</location>
        <location evidence="1">Cilium</location>
    </subcellularLocation>
    <subcellularLocation>
        <location evidence="2">Cytoplasm</location>
        <location evidence="2">Cytoskeleton</location>
    </subcellularLocation>
</comment>
<protein>
    <recommendedName>
        <fullName evidence="15">Bardet-Biedl syndrome 2 protein homolog</fullName>
    </recommendedName>
</protein>
<dbReference type="Gene3D" id="2.130.10.10">
    <property type="entry name" value="YVTN repeat-like/Quinoprotein amine dehydrogenase"/>
    <property type="match status" value="1"/>
</dbReference>
<dbReference type="InterPro" id="IPR029430">
    <property type="entry name" value="BBS2_N"/>
</dbReference>
<dbReference type="InterPro" id="IPR055379">
    <property type="entry name" value="BBS2_pf_dom"/>
</dbReference>